<evidence type="ECO:0000313" key="7">
    <source>
        <dbReference type="EMBL" id="QIJ70863.1"/>
    </source>
</evidence>
<dbReference type="NCBIfam" id="TIGR00152">
    <property type="entry name" value="dephospho-CoA kinase"/>
    <property type="match status" value="1"/>
</dbReference>
<reference evidence="7 8" key="1">
    <citation type="submission" date="2020-02" db="EMBL/GenBank/DDBJ databases">
        <title>Genome analysis of Thermosulfuriphilus ammonigenes ST65T, an anaerobic thermophilic chemolithoautotrophic bacterium isolated from a deep-sea hydrothermal vent.</title>
        <authorList>
            <person name="Slobodkina G."/>
            <person name="Allioux M."/>
            <person name="Merkel A."/>
            <person name="Alain K."/>
            <person name="Jebbar M."/>
            <person name="Slobodkin A."/>
        </authorList>
    </citation>
    <scope>NUCLEOTIDE SEQUENCE [LARGE SCALE GENOMIC DNA]</scope>
    <source>
        <strain evidence="7 8">ST65</strain>
    </source>
</reference>
<dbReference type="Pfam" id="PF01121">
    <property type="entry name" value="CoaE"/>
    <property type="match status" value="1"/>
</dbReference>
<dbReference type="EC" id="2.7.1.24" evidence="5 6"/>
<dbReference type="GO" id="GO:0015937">
    <property type="term" value="P:coenzyme A biosynthetic process"/>
    <property type="evidence" value="ECO:0007669"/>
    <property type="project" value="UniProtKB-UniRule"/>
</dbReference>
<proteinExistence type="inferred from homology"/>
<keyword evidence="3 5" id="KW-0067">ATP-binding</keyword>
<protein>
    <recommendedName>
        <fullName evidence="5 6">Dephospho-CoA kinase</fullName>
        <ecNumber evidence="5 6">2.7.1.24</ecNumber>
    </recommendedName>
    <alternativeName>
        <fullName evidence="5">Dephosphocoenzyme A kinase</fullName>
    </alternativeName>
</protein>
<organism evidence="7 8">
    <name type="scientific">Thermosulfuriphilus ammonigenes</name>
    <dbReference type="NCBI Taxonomy" id="1936021"/>
    <lineage>
        <taxon>Bacteria</taxon>
        <taxon>Pseudomonadati</taxon>
        <taxon>Thermodesulfobacteriota</taxon>
        <taxon>Thermodesulfobacteria</taxon>
        <taxon>Thermodesulfobacteriales</taxon>
        <taxon>Thermodesulfobacteriaceae</taxon>
        <taxon>Thermosulfuriphilus</taxon>
    </lineage>
</organism>
<dbReference type="GO" id="GO:0004140">
    <property type="term" value="F:dephospho-CoA kinase activity"/>
    <property type="evidence" value="ECO:0007669"/>
    <property type="project" value="UniProtKB-UniRule"/>
</dbReference>
<dbReference type="RefSeq" id="WP_166031086.1">
    <property type="nucleotide sequence ID" value="NZ_CP048877.1"/>
</dbReference>
<dbReference type="PANTHER" id="PTHR10695">
    <property type="entry name" value="DEPHOSPHO-COA KINASE-RELATED"/>
    <property type="match status" value="1"/>
</dbReference>
<dbReference type="UniPathway" id="UPA00241">
    <property type="reaction ID" value="UER00356"/>
</dbReference>
<dbReference type="InterPro" id="IPR027417">
    <property type="entry name" value="P-loop_NTPase"/>
</dbReference>
<dbReference type="Gene3D" id="3.40.50.300">
    <property type="entry name" value="P-loop containing nucleotide triphosphate hydrolases"/>
    <property type="match status" value="1"/>
</dbReference>
<evidence type="ECO:0000256" key="6">
    <source>
        <dbReference type="NCBIfam" id="TIGR00152"/>
    </source>
</evidence>
<keyword evidence="5 7" id="KW-0808">Transferase</keyword>
<evidence type="ECO:0000256" key="1">
    <source>
        <dbReference type="ARBA" id="ARBA00009018"/>
    </source>
</evidence>
<gene>
    <name evidence="5" type="primary">coaE</name>
    <name evidence="7" type="ORF">G4V39_00630</name>
</gene>
<dbReference type="GO" id="GO:0005737">
    <property type="term" value="C:cytoplasm"/>
    <property type="evidence" value="ECO:0007669"/>
    <property type="project" value="UniProtKB-SubCell"/>
</dbReference>
<dbReference type="CDD" id="cd02022">
    <property type="entry name" value="DPCK"/>
    <property type="match status" value="1"/>
</dbReference>
<comment type="subcellular location">
    <subcellularLocation>
        <location evidence="5">Cytoplasm</location>
    </subcellularLocation>
</comment>
<dbReference type="SUPFAM" id="SSF52540">
    <property type="entry name" value="P-loop containing nucleoside triphosphate hydrolases"/>
    <property type="match status" value="1"/>
</dbReference>
<keyword evidence="2 5" id="KW-0547">Nucleotide-binding</keyword>
<sequence>MIKIGLTGAQGSGKTTVLGFFRDQGFKTLCCDELAREITAPGQEAFWEIVSLFGPEILSETGVLNRRLIWEKIIADSNLRKALEAIIHPPLKVLIENFFQQASPGEIIVVEVPLLFEASWKDLFDYTVAVYTPVSIIVKRIAKRYNISADEARKWLEIQLPPEEKARLADFVIDNSGSLEATKEQVRELSLFFKEQAKVVDP</sequence>
<dbReference type="InterPro" id="IPR001977">
    <property type="entry name" value="Depp_CoAkinase"/>
</dbReference>
<dbReference type="EMBL" id="CP048877">
    <property type="protein sequence ID" value="QIJ70863.1"/>
    <property type="molecule type" value="Genomic_DNA"/>
</dbReference>
<accession>A0A6G7PTV3</accession>
<dbReference type="AlphaFoldDB" id="A0A6G7PTV3"/>
<comment type="similarity">
    <text evidence="1 5">Belongs to the CoaE family.</text>
</comment>
<dbReference type="GO" id="GO:0005524">
    <property type="term" value="F:ATP binding"/>
    <property type="evidence" value="ECO:0007669"/>
    <property type="project" value="UniProtKB-UniRule"/>
</dbReference>
<evidence type="ECO:0000256" key="3">
    <source>
        <dbReference type="ARBA" id="ARBA00022840"/>
    </source>
</evidence>
<evidence type="ECO:0000256" key="2">
    <source>
        <dbReference type="ARBA" id="ARBA00022741"/>
    </source>
</evidence>
<comment type="function">
    <text evidence="5">Catalyzes the phosphorylation of the 3'-hydroxyl group of dephosphocoenzyme A to form coenzyme A.</text>
</comment>
<keyword evidence="5 7" id="KW-0418">Kinase</keyword>
<feature type="binding site" evidence="5">
    <location>
        <begin position="11"/>
        <end position="16"/>
    </location>
    <ligand>
        <name>ATP</name>
        <dbReference type="ChEBI" id="CHEBI:30616"/>
    </ligand>
</feature>
<comment type="pathway">
    <text evidence="5">Cofactor biosynthesis; coenzyme A biosynthesis; CoA from (R)-pantothenate: step 5/5.</text>
</comment>
<keyword evidence="5" id="KW-0963">Cytoplasm</keyword>
<name>A0A6G7PTV3_9BACT</name>
<keyword evidence="4 5" id="KW-0173">Coenzyme A biosynthesis</keyword>
<dbReference type="Proteomes" id="UP000502179">
    <property type="component" value="Chromosome"/>
</dbReference>
<dbReference type="HAMAP" id="MF_00376">
    <property type="entry name" value="Dephospho_CoA_kinase"/>
    <property type="match status" value="1"/>
</dbReference>
<comment type="catalytic activity">
    <reaction evidence="5">
        <text>3'-dephospho-CoA + ATP = ADP + CoA + H(+)</text>
        <dbReference type="Rhea" id="RHEA:18245"/>
        <dbReference type="ChEBI" id="CHEBI:15378"/>
        <dbReference type="ChEBI" id="CHEBI:30616"/>
        <dbReference type="ChEBI" id="CHEBI:57287"/>
        <dbReference type="ChEBI" id="CHEBI:57328"/>
        <dbReference type="ChEBI" id="CHEBI:456216"/>
        <dbReference type="EC" id="2.7.1.24"/>
    </reaction>
</comment>
<evidence type="ECO:0000256" key="5">
    <source>
        <dbReference type="HAMAP-Rule" id="MF_00376"/>
    </source>
</evidence>
<evidence type="ECO:0000256" key="4">
    <source>
        <dbReference type="ARBA" id="ARBA00022993"/>
    </source>
</evidence>
<dbReference type="KEGG" id="tav:G4V39_00630"/>
<evidence type="ECO:0000313" key="8">
    <source>
        <dbReference type="Proteomes" id="UP000502179"/>
    </source>
</evidence>
<keyword evidence="8" id="KW-1185">Reference proteome</keyword>
<dbReference type="PROSITE" id="PS51219">
    <property type="entry name" value="DPCK"/>
    <property type="match status" value="1"/>
</dbReference>
<dbReference type="PANTHER" id="PTHR10695:SF46">
    <property type="entry name" value="BIFUNCTIONAL COENZYME A SYNTHASE-RELATED"/>
    <property type="match status" value="1"/>
</dbReference>